<reference evidence="9 12" key="1">
    <citation type="submission" date="2015-11" db="EMBL/GenBank/DDBJ databases">
        <authorList>
            <person name="Varghese N."/>
        </authorList>
    </citation>
    <scope>NUCLEOTIDE SEQUENCE [LARGE SCALE GENOMIC DNA]</scope>
    <source>
        <strain evidence="9 12">JGI-8</strain>
    </source>
</reference>
<keyword evidence="5 7" id="KW-1133">Transmembrane helix</keyword>
<accession>A0A0P1MIJ0</accession>
<evidence type="ECO:0000256" key="7">
    <source>
        <dbReference type="RuleBase" id="RU363032"/>
    </source>
</evidence>
<dbReference type="AlphaFoldDB" id="A0A0P1LFU1"/>
<keyword evidence="6 7" id="KW-0472">Membrane</keyword>
<dbReference type="InterPro" id="IPR000515">
    <property type="entry name" value="MetI-like"/>
</dbReference>
<dbReference type="Pfam" id="PF00528">
    <property type="entry name" value="BPD_transp_1"/>
    <property type="match status" value="1"/>
</dbReference>
<dbReference type="Gene3D" id="1.10.3720.10">
    <property type="entry name" value="MetI-like"/>
    <property type="match status" value="1"/>
</dbReference>
<accession>A0A0P1M457</accession>
<dbReference type="OrthoDB" id="9783218at2"/>
<accession>A0A0P1MC65</accession>
<evidence type="ECO:0000313" key="12">
    <source>
        <dbReference type="Proteomes" id="UP000182200"/>
    </source>
</evidence>
<keyword evidence="4 7" id="KW-0812">Transmembrane</keyword>
<accession>A0A0P1MMF3</accession>
<dbReference type="PROSITE" id="PS50928">
    <property type="entry name" value="ABC_TM1"/>
    <property type="match status" value="1"/>
</dbReference>
<organism evidence="10 11">
    <name type="scientific">Candidatus Kryptonium thompsonii</name>
    <dbReference type="NCBI Taxonomy" id="1633631"/>
    <lineage>
        <taxon>Bacteria</taxon>
        <taxon>Pseudomonadati</taxon>
        <taxon>Candidatus Kryptoniota</taxon>
        <taxon>Candidatus Kryptonium</taxon>
    </lineage>
</organism>
<sequence>MKTQRKILAIAISIILYLSFADIIIPFDPIASPDKQNLSNLPPFSKAYELTFETGEKIFVLNYRIYDGFIYYDQKFSSGKIEIKKLKKIKTLLFIFGTDNLGRDVLSRTIYGGKFSLIIGILSSLFAFLMGTFVGTISGYFGGIIDKILMRATDVFLAFPKLFLILVIVAFIPNQTIFSLILILSLLNWMSIARFVRAEFLRLKEMEFILALESIGLPGLRIAMKHILPNAIAPALINIPLMVGDIILTESILSFLGFGIQPPTPTWGNMISEAEKSLISTWWLPILPGILISGTVLIMNWISDITFESRT</sequence>
<reference evidence="10 11" key="2">
    <citation type="submission" date="2015-11" db="EMBL/GenBank/DDBJ databases">
        <authorList>
            <person name="Zhang Y."/>
            <person name="Guo Z."/>
        </authorList>
    </citation>
    <scope>NUCLEOTIDE SEQUENCE [LARGE SCALE GENOMIC DNA]</scope>
    <source>
        <strain evidence="10">JGI-4</strain>
    </source>
</reference>
<accession>A0A0S4NFN1</accession>
<dbReference type="EMBL" id="FAOP01000011">
    <property type="protein sequence ID" value="CUU08849.1"/>
    <property type="molecule type" value="Genomic_DNA"/>
</dbReference>
<evidence type="ECO:0000256" key="2">
    <source>
        <dbReference type="ARBA" id="ARBA00022448"/>
    </source>
</evidence>
<dbReference type="InterPro" id="IPR035906">
    <property type="entry name" value="MetI-like_sf"/>
</dbReference>
<gene>
    <name evidence="10" type="ORF">JGI4_02202</name>
    <name evidence="9" type="ORF">JGI8_01679</name>
</gene>
<accession>A0A0P1LFU1</accession>
<dbReference type="Proteomes" id="UP000182011">
    <property type="component" value="Unassembled WGS sequence"/>
</dbReference>
<evidence type="ECO:0000256" key="3">
    <source>
        <dbReference type="ARBA" id="ARBA00022475"/>
    </source>
</evidence>
<dbReference type="PANTHER" id="PTHR43386">
    <property type="entry name" value="OLIGOPEPTIDE TRANSPORT SYSTEM PERMEASE PROTEIN APPC"/>
    <property type="match status" value="1"/>
</dbReference>
<comment type="subcellular location">
    <subcellularLocation>
        <location evidence="1 7">Cell membrane</location>
        <topology evidence="1 7">Multi-pass membrane protein</topology>
    </subcellularLocation>
</comment>
<proteinExistence type="inferred from homology"/>
<protein>
    <submittedName>
        <fullName evidence="10">ABC-type dipeptide/oligopeptide/nickel transport system, permease component</fullName>
    </submittedName>
</protein>
<evidence type="ECO:0000259" key="8">
    <source>
        <dbReference type="PROSITE" id="PS50928"/>
    </source>
</evidence>
<dbReference type="GO" id="GO:0055085">
    <property type="term" value="P:transmembrane transport"/>
    <property type="evidence" value="ECO:0007669"/>
    <property type="project" value="InterPro"/>
</dbReference>
<evidence type="ECO:0000256" key="1">
    <source>
        <dbReference type="ARBA" id="ARBA00004651"/>
    </source>
</evidence>
<dbReference type="CDD" id="cd06261">
    <property type="entry name" value="TM_PBP2"/>
    <property type="match status" value="1"/>
</dbReference>
<evidence type="ECO:0000313" key="11">
    <source>
        <dbReference type="Proteomes" id="UP000182011"/>
    </source>
</evidence>
<evidence type="ECO:0000313" key="10">
    <source>
        <dbReference type="EMBL" id="CUU08849.1"/>
    </source>
</evidence>
<dbReference type="STRING" id="1633631.GCA_001442925_02196"/>
<feature type="transmembrane region" description="Helical" evidence="7">
    <location>
        <begin position="7"/>
        <end position="27"/>
    </location>
</feature>
<evidence type="ECO:0000313" key="9">
    <source>
        <dbReference type="EMBL" id="CUS92430.1"/>
    </source>
</evidence>
<keyword evidence="2 7" id="KW-0813">Transport</keyword>
<dbReference type="SUPFAM" id="SSF161098">
    <property type="entry name" value="MetI-like"/>
    <property type="match status" value="1"/>
</dbReference>
<dbReference type="EMBL" id="CZVI01000028">
    <property type="protein sequence ID" value="CUS92430.1"/>
    <property type="molecule type" value="Genomic_DNA"/>
</dbReference>
<dbReference type="GO" id="GO:0005886">
    <property type="term" value="C:plasma membrane"/>
    <property type="evidence" value="ECO:0007669"/>
    <property type="project" value="UniProtKB-SubCell"/>
</dbReference>
<dbReference type="PANTHER" id="PTHR43386:SF1">
    <property type="entry name" value="D,D-DIPEPTIDE TRANSPORT SYSTEM PERMEASE PROTEIN DDPC-RELATED"/>
    <property type="match status" value="1"/>
</dbReference>
<feature type="transmembrane region" description="Helical" evidence="7">
    <location>
        <begin position="115"/>
        <end position="143"/>
    </location>
</feature>
<feature type="transmembrane region" description="Helical" evidence="7">
    <location>
        <begin position="178"/>
        <end position="196"/>
    </location>
</feature>
<comment type="similarity">
    <text evidence="7">Belongs to the binding-protein-dependent transport system permease family.</text>
</comment>
<evidence type="ECO:0000256" key="4">
    <source>
        <dbReference type="ARBA" id="ARBA00022692"/>
    </source>
</evidence>
<evidence type="ECO:0000256" key="6">
    <source>
        <dbReference type="ARBA" id="ARBA00023136"/>
    </source>
</evidence>
<keyword evidence="3" id="KW-1003">Cell membrane</keyword>
<accession>A0A0P1LZF7</accession>
<evidence type="ECO:0000256" key="5">
    <source>
        <dbReference type="ARBA" id="ARBA00022989"/>
    </source>
</evidence>
<feature type="transmembrane region" description="Helical" evidence="7">
    <location>
        <begin position="280"/>
        <end position="302"/>
    </location>
</feature>
<dbReference type="RefSeq" id="WP_075425984.1">
    <property type="nucleotide sequence ID" value="NZ_CZVI01000028.1"/>
</dbReference>
<dbReference type="Proteomes" id="UP000182200">
    <property type="component" value="Unassembled WGS sequence"/>
</dbReference>
<keyword evidence="12" id="KW-1185">Reference proteome</keyword>
<name>A0A0P1LFU1_9BACT</name>
<feature type="transmembrane region" description="Helical" evidence="7">
    <location>
        <begin position="155"/>
        <end position="172"/>
    </location>
</feature>
<feature type="domain" description="ABC transmembrane type-1" evidence="8">
    <location>
        <begin position="113"/>
        <end position="303"/>
    </location>
</feature>
<accession>A0A0P1NYI1</accession>
<feature type="transmembrane region" description="Helical" evidence="7">
    <location>
        <begin position="231"/>
        <end position="260"/>
    </location>
</feature>
<dbReference type="InterPro" id="IPR050366">
    <property type="entry name" value="BP-dependent_transpt_permease"/>
</dbReference>